<organism evidence="5 6">
    <name type="scientific">Spiroplasma turonicum</name>
    <dbReference type="NCBI Taxonomy" id="216946"/>
    <lineage>
        <taxon>Bacteria</taxon>
        <taxon>Bacillati</taxon>
        <taxon>Mycoplasmatota</taxon>
        <taxon>Mollicutes</taxon>
        <taxon>Entomoplasmatales</taxon>
        <taxon>Spiroplasmataceae</taxon>
        <taxon>Spiroplasma</taxon>
    </lineage>
</organism>
<feature type="active site" description="Tele-AMP-histidine intermediate" evidence="1">
    <location>
        <position position="100"/>
    </location>
</feature>
<keyword evidence="6" id="KW-1185">Reference proteome</keyword>
<protein>
    <submittedName>
        <fullName evidence="5">Histidine triad protein</fullName>
    </submittedName>
</protein>
<dbReference type="GO" id="GO:0009117">
    <property type="term" value="P:nucleotide metabolic process"/>
    <property type="evidence" value="ECO:0007669"/>
    <property type="project" value="TreeGrafter"/>
</dbReference>
<feature type="short sequence motif" description="Histidine triad motif" evidence="2 3">
    <location>
        <begin position="98"/>
        <end position="102"/>
    </location>
</feature>
<proteinExistence type="predicted"/>
<dbReference type="InterPro" id="IPR001310">
    <property type="entry name" value="Histidine_triad_HIT"/>
</dbReference>
<dbReference type="Pfam" id="PF01230">
    <property type="entry name" value="HIT"/>
    <property type="match status" value="1"/>
</dbReference>
<dbReference type="RefSeq" id="WP_075048061.1">
    <property type="nucleotide sequence ID" value="NZ_CP012328.1"/>
</dbReference>
<dbReference type="AlphaFoldDB" id="A0A0K1P6F8"/>
<evidence type="ECO:0000313" key="6">
    <source>
        <dbReference type="Proteomes" id="UP000067243"/>
    </source>
</evidence>
<dbReference type="EMBL" id="CP012328">
    <property type="protein sequence ID" value="AKU79457.1"/>
    <property type="molecule type" value="Genomic_DNA"/>
</dbReference>
<dbReference type="SUPFAM" id="SSF54197">
    <property type="entry name" value="HIT-like"/>
    <property type="match status" value="1"/>
</dbReference>
<dbReference type="KEGG" id="stur:STURON_00211"/>
<dbReference type="STRING" id="216946.STURO_v1c02100"/>
<dbReference type="InterPro" id="IPR036265">
    <property type="entry name" value="HIT-like_sf"/>
</dbReference>
<dbReference type="PANTHER" id="PTHR46648">
    <property type="entry name" value="HIT FAMILY PROTEIN 1"/>
    <property type="match status" value="1"/>
</dbReference>
<dbReference type="Proteomes" id="UP000067243">
    <property type="component" value="Chromosome"/>
</dbReference>
<dbReference type="Gene3D" id="3.30.428.10">
    <property type="entry name" value="HIT-like"/>
    <property type="match status" value="1"/>
</dbReference>
<name>A0A0K1P6F8_9MOLU</name>
<reference evidence="5 6" key="1">
    <citation type="journal article" date="2015" name="Genome Announc.">
        <title>Complete Genome Sequence of Spiroplasma turonicum Strain Tab4cT, a Parasite of a Horse Fly, Haematopota sp. (Diptera: Tabanidae).</title>
        <authorList>
            <person name="Davis R.E."/>
            <person name="Shao J."/>
            <person name="Zhao Y."/>
            <person name="Gasparich G.E."/>
            <person name="Gaynor B.J."/>
            <person name="Donofrio N."/>
        </authorList>
    </citation>
    <scope>NUCLEOTIDE SEQUENCE [LARGE SCALE GENOMIC DNA]</scope>
    <source>
        <strain evidence="5 6">Tab4c</strain>
    </source>
</reference>
<evidence type="ECO:0000313" key="5">
    <source>
        <dbReference type="EMBL" id="AKU79457.1"/>
    </source>
</evidence>
<dbReference type="PRINTS" id="PR00332">
    <property type="entry name" value="HISTRIAD"/>
</dbReference>
<dbReference type="PANTHER" id="PTHR46648:SF1">
    <property type="entry name" value="ADENOSINE 5'-MONOPHOSPHORAMIDASE HNT1"/>
    <property type="match status" value="1"/>
</dbReference>
<evidence type="ECO:0000256" key="3">
    <source>
        <dbReference type="PROSITE-ProRule" id="PRU00464"/>
    </source>
</evidence>
<evidence type="ECO:0000256" key="1">
    <source>
        <dbReference type="PIRSR" id="PIRSR601310-1"/>
    </source>
</evidence>
<dbReference type="InterPro" id="IPR039384">
    <property type="entry name" value="HINT"/>
</dbReference>
<accession>A0A0K1P6F8</accession>
<gene>
    <name evidence="5" type="primary">hit</name>
    <name evidence="5" type="ORF">STURON_00211</name>
</gene>
<feature type="domain" description="HIT" evidence="4">
    <location>
        <begin position="6"/>
        <end position="113"/>
    </location>
</feature>
<dbReference type="CDD" id="cd01277">
    <property type="entry name" value="HINT_subgroup"/>
    <property type="match status" value="1"/>
</dbReference>
<dbReference type="PROSITE" id="PS51084">
    <property type="entry name" value="HIT_2"/>
    <property type="match status" value="1"/>
</dbReference>
<dbReference type="GO" id="GO:0003824">
    <property type="term" value="F:catalytic activity"/>
    <property type="evidence" value="ECO:0007669"/>
    <property type="project" value="InterPro"/>
</dbReference>
<dbReference type="InterPro" id="IPR011146">
    <property type="entry name" value="HIT-like"/>
</dbReference>
<dbReference type="PATRIC" id="fig|216946.3.peg.210"/>
<sequence>MESNCIFCKISNKEIQSNVIYENDHTISFLDLSPNSNGHCLVIPKKHYENFEQTDIKDVIEVMKAKKEVIKILKKTFNPNGFNFVSNQGAEAFQTVFHYHEHIIPKYIKENGYTFKINKHKDDLDVLEVYKKISDYTVD</sequence>
<evidence type="ECO:0000259" key="4">
    <source>
        <dbReference type="PROSITE" id="PS51084"/>
    </source>
</evidence>
<evidence type="ECO:0000256" key="2">
    <source>
        <dbReference type="PIRSR" id="PIRSR601310-3"/>
    </source>
</evidence>